<dbReference type="AlphaFoldDB" id="A0A2P2NLW9"/>
<sequence length="45" mass="5107">MGPALWDLHSLPLCLRVCVWTSSVGELLVWICRKQTSTQHSNARL</sequence>
<protein>
    <submittedName>
        <fullName evidence="1">Uncharacterized protein</fullName>
    </submittedName>
</protein>
<proteinExistence type="predicted"/>
<accession>A0A2P2NLW9</accession>
<evidence type="ECO:0000313" key="1">
    <source>
        <dbReference type="EMBL" id="MBX43390.1"/>
    </source>
</evidence>
<dbReference type="EMBL" id="GGEC01062906">
    <property type="protein sequence ID" value="MBX43390.1"/>
    <property type="molecule type" value="Transcribed_RNA"/>
</dbReference>
<organism evidence="1">
    <name type="scientific">Rhizophora mucronata</name>
    <name type="common">Asiatic mangrove</name>
    <dbReference type="NCBI Taxonomy" id="61149"/>
    <lineage>
        <taxon>Eukaryota</taxon>
        <taxon>Viridiplantae</taxon>
        <taxon>Streptophyta</taxon>
        <taxon>Embryophyta</taxon>
        <taxon>Tracheophyta</taxon>
        <taxon>Spermatophyta</taxon>
        <taxon>Magnoliopsida</taxon>
        <taxon>eudicotyledons</taxon>
        <taxon>Gunneridae</taxon>
        <taxon>Pentapetalae</taxon>
        <taxon>rosids</taxon>
        <taxon>fabids</taxon>
        <taxon>Malpighiales</taxon>
        <taxon>Rhizophoraceae</taxon>
        <taxon>Rhizophora</taxon>
    </lineage>
</organism>
<reference evidence="1" key="1">
    <citation type="submission" date="2018-02" db="EMBL/GenBank/DDBJ databases">
        <title>Rhizophora mucronata_Transcriptome.</title>
        <authorList>
            <person name="Meera S.P."/>
            <person name="Sreeshan A."/>
            <person name="Augustine A."/>
        </authorList>
    </citation>
    <scope>NUCLEOTIDE SEQUENCE</scope>
    <source>
        <tissue evidence="1">Leaf</tissue>
    </source>
</reference>
<name>A0A2P2NLW9_RHIMU</name>